<feature type="compositionally biased region" description="Polar residues" evidence="1">
    <location>
        <begin position="44"/>
        <end position="59"/>
    </location>
</feature>
<evidence type="ECO:0000313" key="2">
    <source>
        <dbReference type="EMBL" id="PHJ18801.1"/>
    </source>
</evidence>
<feature type="compositionally biased region" description="Polar residues" evidence="1">
    <location>
        <begin position="69"/>
        <end position="90"/>
    </location>
</feature>
<accession>A0A2C6JVC4</accession>
<feature type="compositionally biased region" description="Low complexity" evidence="1">
    <location>
        <begin position="16"/>
        <end position="43"/>
    </location>
</feature>
<comment type="caution">
    <text evidence="2">The sequence shown here is derived from an EMBL/GenBank/DDBJ whole genome shotgun (WGS) entry which is preliminary data.</text>
</comment>
<sequence length="326" mass="33317">MRGERSPGARLPIARPPLFTTSSTTSPFIMSSTSSFSVPVVPSEGTNAGETFLSETSSDTSRRVESHLQTDAFQSTEPGSTKTRATSTGLALSRTFGSTAKYGTEGAVSGSTSGPSTPNFVAGAGPSLSIGSCPLASTQNSDRGEISTTFSSHNSVSSASAVSTACGASTPEKTREKTRVSVASSGLASSDPFACRLRSTAASSATQTIYDCTSSAFSGQGSFVSGTGHDKPGFTPRSPKLSHQLKGTPAALIAEAATAELQSPFLASSASPPNASERSSTSRLRAAQRSTRLGLSHNLKSSLGSAELSREDGAFVDRGKGVPVYF</sequence>
<feature type="region of interest" description="Disordered" evidence="1">
    <location>
        <begin position="1"/>
        <end position="90"/>
    </location>
</feature>
<feature type="region of interest" description="Disordered" evidence="1">
    <location>
        <begin position="264"/>
        <end position="313"/>
    </location>
</feature>
<dbReference type="VEuPathDB" id="ToxoDB:CSUI_007376"/>
<evidence type="ECO:0000313" key="3">
    <source>
        <dbReference type="Proteomes" id="UP000221165"/>
    </source>
</evidence>
<evidence type="ECO:0000256" key="1">
    <source>
        <dbReference type="SAM" id="MobiDB-lite"/>
    </source>
</evidence>
<reference evidence="2 3" key="1">
    <citation type="journal article" date="2017" name="Int. J. Parasitol.">
        <title>The genome of the protozoan parasite Cystoisospora suis and a reverse vaccinology approach to identify vaccine candidates.</title>
        <authorList>
            <person name="Palmieri N."/>
            <person name="Shrestha A."/>
            <person name="Ruttkowski B."/>
            <person name="Beck T."/>
            <person name="Vogl C."/>
            <person name="Tomley F."/>
            <person name="Blake D.P."/>
            <person name="Joachim A."/>
        </authorList>
    </citation>
    <scope>NUCLEOTIDE SEQUENCE [LARGE SCALE GENOMIC DNA]</scope>
    <source>
        <strain evidence="2 3">Wien I</strain>
    </source>
</reference>
<feature type="region of interest" description="Disordered" evidence="1">
    <location>
        <begin position="133"/>
        <end position="183"/>
    </location>
</feature>
<feature type="compositionally biased region" description="Polar residues" evidence="1">
    <location>
        <begin position="265"/>
        <end position="304"/>
    </location>
</feature>
<feature type="region of interest" description="Disordered" evidence="1">
    <location>
        <begin position="104"/>
        <end position="123"/>
    </location>
</feature>
<protein>
    <submittedName>
        <fullName evidence="2">Uncharacterized protein</fullName>
    </submittedName>
</protein>
<dbReference type="EMBL" id="MIGC01003884">
    <property type="protein sequence ID" value="PHJ18801.1"/>
    <property type="molecule type" value="Genomic_DNA"/>
</dbReference>
<dbReference type="AlphaFoldDB" id="A0A2C6JVC4"/>
<name>A0A2C6JVC4_9APIC</name>
<dbReference type="Proteomes" id="UP000221165">
    <property type="component" value="Unassembled WGS sequence"/>
</dbReference>
<dbReference type="GeneID" id="94430733"/>
<feature type="compositionally biased region" description="Low complexity" evidence="1">
    <location>
        <begin position="147"/>
        <end position="170"/>
    </location>
</feature>
<gene>
    <name evidence="2" type="ORF">CSUI_007376</name>
</gene>
<dbReference type="RefSeq" id="XP_067920506.1">
    <property type="nucleotide sequence ID" value="XM_068067522.1"/>
</dbReference>
<organism evidence="2 3">
    <name type="scientific">Cystoisospora suis</name>
    <dbReference type="NCBI Taxonomy" id="483139"/>
    <lineage>
        <taxon>Eukaryota</taxon>
        <taxon>Sar</taxon>
        <taxon>Alveolata</taxon>
        <taxon>Apicomplexa</taxon>
        <taxon>Conoidasida</taxon>
        <taxon>Coccidia</taxon>
        <taxon>Eucoccidiorida</taxon>
        <taxon>Eimeriorina</taxon>
        <taxon>Sarcocystidae</taxon>
        <taxon>Cystoisospora</taxon>
    </lineage>
</organism>
<proteinExistence type="predicted"/>
<keyword evidence="3" id="KW-1185">Reference proteome</keyword>
<feature type="compositionally biased region" description="Polar residues" evidence="1">
    <location>
        <begin position="109"/>
        <end position="119"/>
    </location>
</feature>